<gene>
    <name evidence="3" type="ORF">CMUST_02380</name>
</gene>
<dbReference type="KEGG" id="cmv:CMUST_02380"/>
<dbReference type="Proteomes" id="UP000035199">
    <property type="component" value="Chromosome"/>
</dbReference>
<keyword evidence="2" id="KW-0732">Signal</keyword>
<name>A0A0G3GWB6_9CORY</name>
<dbReference type="EMBL" id="CP011542">
    <property type="protein sequence ID" value="AKK04820.1"/>
    <property type="molecule type" value="Genomic_DNA"/>
</dbReference>
<evidence type="ECO:0000256" key="1">
    <source>
        <dbReference type="SAM" id="MobiDB-lite"/>
    </source>
</evidence>
<feature type="signal peptide" evidence="2">
    <location>
        <begin position="1"/>
        <end position="19"/>
    </location>
</feature>
<feature type="chain" id="PRO_5039646827" evidence="2">
    <location>
        <begin position="20"/>
        <end position="184"/>
    </location>
</feature>
<keyword evidence="4" id="KW-1185">Reference proteome</keyword>
<dbReference type="PROSITE" id="PS51257">
    <property type="entry name" value="PROKAR_LIPOPROTEIN"/>
    <property type="match status" value="1"/>
</dbReference>
<evidence type="ECO:0000313" key="3">
    <source>
        <dbReference type="EMBL" id="AKK04820.1"/>
    </source>
</evidence>
<feature type="region of interest" description="Disordered" evidence="1">
    <location>
        <begin position="25"/>
        <end position="50"/>
    </location>
</feature>
<dbReference type="OrthoDB" id="3252464at2"/>
<feature type="compositionally biased region" description="Low complexity" evidence="1">
    <location>
        <begin position="25"/>
        <end position="48"/>
    </location>
</feature>
<dbReference type="RefSeq" id="WP_047261169.1">
    <property type="nucleotide sequence ID" value="NZ_CP011542.1"/>
</dbReference>
<evidence type="ECO:0000256" key="2">
    <source>
        <dbReference type="SAM" id="SignalP"/>
    </source>
</evidence>
<protein>
    <submittedName>
        <fullName evidence="3">Uncharacterized protein</fullName>
    </submittedName>
</protein>
<reference evidence="3 4" key="1">
    <citation type="journal article" date="2015" name="Genome Announc.">
        <title>Complete Genome Sequence of the Type Strain Corynebacterium mustelae DSM 45274, Isolated from Various Tissues of a Male Ferret with Lethal Sepsis.</title>
        <authorList>
            <person name="Ruckert C."/>
            <person name="Eimer J."/>
            <person name="Winkler A."/>
            <person name="Tauch A."/>
        </authorList>
    </citation>
    <scope>NUCLEOTIDE SEQUENCE [LARGE SCALE GENOMIC DNA]</scope>
    <source>
        <strain evidence="3 4">DSM 45274</strain>
    </source>
</reference>
<reference evidence="4" key="2">
    <citation type="submission" date="2015-05" db="EMBL/GenBank/DDBJ databases">
        <title>Complete genome sequence of Corynebacterium mustelae DSM 45274, isolated from various tissues of a male ferret with lethal sepsis.</title>
        <authorList>
            <person name="Ruckert C."/>
            <person name="Albersmeier A."/>
            <person name="Winkler A."/>
            <person name="Tauch A."/>
        </authorList>
    </citation>
    <scope>NUCLEOTIDE SEQUENCE [LARGE SCALE GENOMIC DNA]</scope>
    <source>
        <strain evidence="4">DSM 45274</strain>
    </source>
</reference>
<organism evidence="3 4">
    <name type="scientific">Corynebacterium mustelae</name>
    <dbReference type="NCBI Taxonomy" id="571915"/>
    <lineage>
        <taxon>Bacteria</taxon>
        <taxon>Bacillati</taxon>
        <taxon>Actinomycetota</taxon>
        <taxon>Actinomycetes</taxon>
        <taxon>Mycobacteriales</taxon>
        <taxon>Corynebacteriaceae</taxon>
        <taxon>Corynebacterium</taxon>
    </lineage>
</organism>
<proteinExistence type="predicted"/>
<sequence>MNKKMAALIGILLPAISVAACDDTAPAPEAESTSTSTPTTTTTIAAPEPTQPGVLDAELANRILRSTWSSLADPTAEIDLSQILTETALEDIENQRLEWATNEFRQEGNANIVGTTVEPGETPDTAIARVCIDSTRVEVLDENGSTVNDDIPREEQRSLMIAVFSLDDGVWKLAEQQFPDDPRC</sequence>
<evidence type="ECO:0000313" key="4">
    <source>
        <dbReference type="Proteomes" id="UP000035199"/>
    </source>
</evidence>
<dbReference type="AlphaFoldDB" id="A0A0G3GWB6"/>
<accession>A0A0G3GWB6</accession>